<evidence type="ECO:0000313" key="2">
    <source>
        <dbReference type="EMBL" id="PSU30599.1"/>
    </source>
</evidence>
<evidence type="ECO:0000259" key="1">
    <source>
        <dbReference type="Pfam" id="PF26115"/>
    </source>
</evidence>
<comment type="caution">
    <text evidence="2">The sequence shown here is derived from an EMBL/GenBank/DDBJ whole genome shotgun (WGS) entry which is preliminary data.</text>
</comment>
<evidence type="ECO:0000313" key="3">
    <source>
        <dbReference type="Proteomes" id="UP000240254"/>
    </source>
</evidence>
<sequence length="360" mass="42009">MAENGPREEIAKIVSQRLLQFFKWNQYGPYDQDFSCRKADKHKPASKDQSHTHPVDVVFGYRDPYLNKIIYLNTDLKSYGEGSINPRSIETALISLAKTIECAEKSSAWQDKYALAPSDFEVRGLLFVYNHDNKQQKEFIDFFEYKKREKGQKGPQIKPVELTKIPVPKGKQIHMIEPVLINYLMSITADVNELIVHNQFPKKDYSFYYPELTFHKVLSSEKYLPATIELLASPFMIIKHDAVYEYDRVEGKELKTYDEGYIVYYNRPANDDNEFLYLLDLLSKYQILNAKNKIRIRVPQTKASSSAQSFFQKALKKYVHEWGYDECLANQLSQNVELSLIPHCREFYTSENIGWKDSNA</sequence>
<dbReference type="EMBL" id="PYMK01000003">
    <property type="protein sequence ID" value="PSU30599.1"/>
    <property type="molecule type" value="Genomic_DNA"/>
</dbReference>
<dbReference type="Proteomes" id="UP000240254">
    <property type="component" value="Unassembled WGS sequence"/>
</dbReference>
<dbReference type="AlphaFoldDB" id="A0A2T3IQG6"/>
<gene>
    <name evidence="2" type="ORF">CTM88_03050</name>
</gene>
<accession>A0A2T3IQG6</accession>
<organism evidence="2 3">
    <name type="scientific">Photobacterium aquimaris</name>
    <dbReference type="NCBI Taxonomy" id="512643"/>
    <lineage>
        <taxon>Bacteria</taxon>
        <taxon>Pseudomonadati</taxon>
        <taxon>Pseudomonadota</taxon>
        <taxon>Gammaproteobacteria</taxon>
        <taxon>Vibrionales</taxon>
        <taxon>Vibrionaceae</taxon>
        <taxon>Photobacterium</taxon>
    </lineage>
</organism>
<feature type="domain" description="GAPS4 PD-(D/E)XK nuclease" evidence="1">
    <location>
        <begin position="11"/>
        <end position="146"/>
    </location>
</feature>
<proteinExistence type="predicted"/>
<name>A0A2T3IQG6_9GAMM</name>
<dbReference type="InterPro" id="IPR058873">
    <property type="entry name" value="PDDEXK_GAPS4"/>
</dbReference>
<protein>
    <recommendedName>
        <fullName evidence="1">GAPS4 PD-(D/E)XK nuclease domain-containing protein</fullName>
    </recommendedName>
</protein>
<dbReference type="OrthoDB" id="8438731at2"/>
<dbReference type="RefSeq" id="WP_065166734.1">
    <property type="nucleotide sequence ID" value="NZ_LZEZ01000003.1"/>
</dbReference>
<reference evidence="2 3" key="1">
    <citation type="submission" date="2018-03" db="EMBL/GenBank/DDBJ databases">
        <title>Whole genome sequencing of Histamine producing bacteria.</title>
        <authorList>
            <person name="Butler K."/>
        </authorList>
    </citation>
    <scope>NUCLEOTIDE SEQUENCE [LARGE SCALE GENOMIC DNA]</scope>
    <source>
        <strain evidence="2 3">BS2</strain>
    </source>
</reference>
<dbReference type="Pfam" id="PF26115">
    <property type="entry name" value="PDDEXK_GAPS4"/>
    <property type="match status" value="1"/>
</dbReference>